<evidence type="ECO:0000313" key="1">
    <source>
        <dbReference type="EMBL" id="KAH3714754.1"/>
    </source>
</evidence>
<accession>A0A9D4HEB4</accession>
<comment type="caution">
    <text evidence="1">The sequence shown here is derived from an EMBL/GenBank/DDBJ whole genome shotgun (WGS) entry which is preliminary data.</text>
</comment>
<evidence type="ECO:0000313" key="2">
    <source>
        <dbReference type="Proteomes" id="UP000828390"/>
    </source>
</evidence>
<protein>
    <submittedName>
        <fullName evidence="1">Uncharacterized protein</fullName>
    </submittedName>
</protein>
<dbReference type="Proteomes" id="UP000828390">
    <property type="component" value="Unassembled WGS sequence"/>
</dbReference>
<proteinExistence type="predicted"/>
<name>A0A9D4HEB4_DREPO</name>
<keyword evidence="2" id="KW-1185">Reference proteome</keyword>
<gene>
    <name evidence="1" type="ORF">DPMN_057453</name>
</gene>
<reference evidence="1" key="2">
    <citation type="submission" date="2020-11" db="EMBL/GenBank/DDBJ databases">
        <authorList>
            <person name="McCartney M.A."/>
            <person name="Auch B."/>
            <person name="Kono T."/>
            <person name="Mallez S."/>
            <person name="Becker A."/>
            <person name="Gohl D.M."/>
            <person name="Silverstein K.A.T."/>
            <person name="Koren S."/>
            <person name="Bechman K.B."/>
            <person name="Herman A."/>
            <person name="Abrahante J.E."/>
            <person name="Garbe J."/>
        </authorList>
    </citation>
    <scope>NUCLEOTIDE SEQUENCE</scope>
    <source>
        <strain evidence="1">Duluth1</strain>
        <tissue evidence="1">Whole animal</tissue>
    </source>
</reference>
<reference evidence="1" key="1">
    <citation type="journal article" date="2019" name="bioRxiv">
        <title>The Genome of the Zebra Mussel, Dreissena polymorpha: A Resource for Invasive Species Research.</title>
        <authorList>
            <person name="McCartney M.A."/>
            <person name="Auch B."/>
            <person name="Kono T."/>
            <person name="Mallez S."/>
            <person name="Zhang Y."/>
            <person name="Obille A."/>
            <person name="Becker A."/>
            <person name="Abrahante J.E."/>
            <person name="Garbe J."/>
            <person name="Badalamenti J.P."/>
            <person name="Herman A."/>
            <person name="Mangelson H."/>
            <person name="Liachko I."/>
            <person name="Sullivan S."/>
            <person name="Sone E.D."/>
            <person name="Koren S."/>
            <person name="Silverstein K.A.T."/>
            <person name="Beckman K.B."/>
            <person name="Gohl D.M."/>
        </authorList>
    </citation>
    <scope>NUCLEOTIDE SEQUENCE</scope>
    <source>
        <strain evidence="1">Duluth1</strain>
        <tissue evidence="1">Whole animal</tissue>
    </source>
</reference>
<sequence>MGMALLMVKTRQAKSSVTSRIQSPILVKDNLVRDSCIFAGEKFGTTFVHALA</sequence>
<dbReference type="EMBL" id="JAIWYP010000013">
    <property type="protein sequence ID" value="KAH3714754.1"/>
    <property type="molecule type" value="Genomic_DNA"/>
</dbReference>
<organism evidence="1 2">
    <name type="scientific">Dreissena polymorpha</name>
    <name type="common">Zebra mussel</name>
    <name type="synonym">Mytilus polymorpha</name>
    <dbReference type="NCBI Taxonomy" id="45954"/>
    <lineage>
        <taxon>Eukaryota</taxon>
        <taxon>Metazoa</taxon>
        <taxon>Spiralia</taxon>
        <taxon>Lophotrochozoa</taxon>
        <taxon>Mollusca</taxon>
        <taxon>Bivalvia</taxon>
        <taxon>Autobranchia</taxon>
        <taxon>Heteroconchia</taxon>
        <taxon>Euheterodonta</taxon>
        <taxon>Imparidentia</taxon>
        <taxon>Neoheterodontei</taxon>
        <taxon>Myida</taxon>
        <taxon>Dreissenoidea</taxon>
        <taxon>Dreissenidae</taxon>
        <taxon>Dreissena</taxon>
    </lineage>
</organism>
<dbReference type="AlphaFoldDB" id="A0A9D4HEB4"/>